<evidence type="ECO:0000313" key="2">
    <source>
        <dbReference type="Proteomes" id="UP000242913"/>
    </source>
</evidence>
<evidence type="ECO:0000313" key="1">
    <source>
        <dbReference type="EMBL" id="OZC09448.1"/>
    </source>
</evidence>
<accession>A0A238BXU0</accession>
<name>A0A238BXU0_9BILA</name>
<proteinExistence type="predicted"/>
<protein>
    <submittedName>
        <fullName evidence="1">Uncharacterized protein</fullName>
    </submittedName>
</protein>
<dbReference type="AlphaFoldDB" id="A0A238BXU0"/>
<sequence>MIRLVQNLLSTTKCMQFNDYDQNHATINSKSISLASADRTFKVLGHNLPDMRSYNNLKHN</sequence>
<reference evidence="1 2" key="1">
    <citation type="submission" date="2015-12" db="EMBL/GenBank/DDBJ databases">
        <title>Draft genome of the nematode, Onchocerca flexuosa.</title>
        <authorList>
            <person name="Mitreva M."/>
        </authorList>
    </citation>
    <scope>NUCLEOTIDE SEQUENCE [LARGE SCALE GENOMIC DNA]</scope>
    <source>
        <strain evidence="1">Red Deer</strain>
    </source>
</reference>
<dbReference type="EMBL" id="KZ269993">
    <property type="protein sequence ID" value="OZC09448.1"/>
    <property type="molecule type" value="Genomic_DNA"/>
</dbReference>
<keyword evidence="2" id="KW-1185">Reference proteome</keyword>
<organism evidence="1 2">
    <name type="scientific">Onchocerca flexuosa</name>
    <dbReference type="NCBI Taxonomy" id="387005"/>
    <lineage>
        <taxon>Eukaryota</taxon>
        <taxon>Metazoa</taxon>
        <taxon>Ecdysozoa</taxon>
        <taxon>Nematoda</taxon>
        <taxon>Chromadorea</taxon>
        <taxon>Rhabditida</taxon>
        <taxon>Spirurina</taxon>
        <taxon>Spiruromorpha</taxon>
        <taxon>Filarioidea</taxon>
        <taxon>Onchocercidae</taxon>
        <taxon>Onchocerca</taxon>
    </lineage>
</organism>
<dbReference type="Proteomes" id="UP000242913">
    <property type="component" value="Unassembled WGS sequence"/>
</dbReference>
<gene>
    <name evidence="1" type="ORF">X798_03404</name>
</gene>